<organism evidence="7">
    <name type="scientific">Candidatus Methanophagaceae archaeon ANME-1 ERB6</name>
    <dbReference type="NCBI Taxonomy" id="2759912"/>
    <lineage>
        <taxon>Archaea</taxon>
        <taxon>Methanobacteriati</taxon>
        <taxon>Methanobacteriota</taxon>
        <taxon>Stenosarchaea group</taxon>
        <taxon>Methanomicrobia</taxon>
        <taxon>Candidatus Methanophagales</taxon>
        <taxon>Candidatus Methanophagaceae</taxon>
    </lineage>
</organism>
<dbReference type="SUPFAM" id="SSF51905">
    <property type="entry name" value="FAD/NAD(P)-binding domain"/>
    <property type="match status" value="1"/>
</dbReference>
<comment type="similarity">
    <text evidence="2">Belongs to the NADH dehydrogenase family.</text>
</comment>
<comment type="cofactor">
    <cofactor evidence="1">
        <name>FAD</name>
        <dbReference type="ChEBI" id="CHEBI:57692"/>
    </cofactor>
</comment>
<dbReference type="GO" id="GO:0019646">
    <property type="term" value="P:aerobic electron transport chain"/>
    <property type="evidence" value="ECO:0007669"/>
    <property type="project" value="TreeGrafter"/>
</dbReference>
<dbReference type="PANTHER" id="PTHR42913:SF3">
    <property type="entry name" value="64 KDA MITOCHONDRIAL NADH DEHYDROGENASE (EUROFUNG)"/>
    <property type="match status" value="1"/>
</dbReference>
<dbReference type="PRINTS" id="PR00368">
    <property type="entry name" value="FADPNR"/>
</dbReference>
<dbReference type="PRINTS" id="PR00411">
    <property type="entry name" value="PNDRDTASEI"/>
</dbReference>
<protein>
    <submittedName>
        <fullName evidence="7">Nitric oxide reductase FlRd-NAD(+) reductase</fullName>
        <ecNumber evidence="7">1.18.1.-</ecNumber>
    </submittedName>
</protein>
<dbReference type="AlphaFoldDB" id="A0A7G9YSL4"/>
<dbReference type="InterPro" id="IPR036188">
    <property type="entry name" value="FAD/NAD-bd_sf"/>
</dbReference>
<dbReference type="InterPro" id="IPR051169">
    <property type="entry name" value="NADH-Q_oxidoreductase"/>
</dbReference>
<keyword evidence="3" id="KW-0285">Flavoprotein</keyword>
<dbReference type="Pfam" id="PF07992">
    <property type="entry name" value="Pyr_redox_2"/>
    <property type="match status" value="1"/>
</dbReference>
<dbReference type="EC" id="1.18.1.-" evidence="7"/>
<evidence type="ECO:0000256" key="5">
    <source>
        <dbReference type="ARBA" id="ARBA00023002"/>
    </source>
</evidence>
<proteinExistence type="inferred from homology"/>
<reference evidence="7" key="1">
    <citation type="submission" date="2020-06" db="EMBL/GenBank/DDBJ databases">
        <title>Unique genomic features of the anaerobic methanotrophic archaea.</title>
        <authorList>
            <person name="Chadwick G.L."/>
            <person name="Skennerton C.T."/>
            <person name="Laso-Perez R."/>
            <person name="Leu A.O."/>
            <person name="Speth D.R."/>
            <person name="Yu H."/>
            <person name="Morgan-Lang C."/>
            <person name="Hatzenpichler R."/>
            <person name="Goudeau D."/>
            <person name="Malmstrom R."/>
            <person name="Brazelton W.J."/>
            <person name="Woyke T."/>
            <person name="Hallam S.J."/>
            <person name="Tyson G.W."/>
            <person name="Wegener G."/>
            <person name="Boetius A."/>
            <person name="Orphan V."/>
        </authorList>
    </citation>
    <scope>NUCLEOTIDE SEQUENCE</scope>
</reference>
<dbReference type="GO" id="GO:0003955">
    <property type="term" value="F:NAD(P)H dehydrogenase (quinone) activity"/>
    <property type="evidence" value="ECO:0007669"/>
    <property type="project" value="TreeGrafter"/>
</dbReference>
<evidence type="ECO:0000256" key="2">
    <source>
        <dbReference type="ARBA" id="ARBA00005272"/>
    </source>
</evidence>
<keyword evidence="5 7" id="KW-0560">Oxidoreductase</keyword>
<evidence type="ECO:0000256" key="4">
    <source>
        <dbReference type="ARBA" id="ARBA00022827"/>
    </source>
</evidence>
<sequence length="375" mass="42122">MVMGNMKISVLGCGFGGVEVASELRKRSKDLDIFMIDRRTRLEYQAAHPEILSGKDTAEKISWDLNKFASRINAEFVNEAVVNIDFEAKKVKTEDKGEGREIPYDFLVISIGAEQTFFGIPGAEERSYSVNTLKGAIETKNALDKLDHSKKINIAVIGAGLTGVEVAGELVDYLRDRASAKIYLVELMPRVLPAFPTETVSNYAAKILSDSGVEILTGTAVQEVSEHKITFTDGTELPYDIIIWTAGIKQNSLLENLELPKEKGWLKVDPYLRVDGMKDVFAVGDTAYFENEGVRSGQNVEEAEREGKLAAENIIRTMKGKKLKRYRPKNTIQNPRAFISLGNDKAVMYFGGMTFKVFAYRVKKFVERRYMKRFR</sequence>
<gene>
    <name evidence="7" type="primary">norW</name>
    <name evidence="7" type="ORF">LCGFKGIO_00031</name>
</gene>
<dbReference type="Gene3D" id="3.50.50.100">
    <property type="match status" value="1"/>
</dbReference>
<accession>A0A7G9YSL4</accession>
<dbReference type="InterPro" id="IPR023753">
    <property type="entry name" value="FAD/NAD-binding_dom"/>
</dbReference>
<feature type="domain" description="FAD/NAD(P)-binding" evidence="6">
    <location>
        <begin position="7"/>
        <end position="307"/>
    </location>
</feature>
<dbReference type="EMBL" id="MT631457">
    <property type="protein sequence ID" value="QNO50998.1"/>
    <property type="molecule type" value="Genomic_DNA"/>
</dbReference>
<evidence type="ECO:0000313" key="7">
    <source>
        <dbReference type="EMBL" id="QNO50998.1"/>
    </source>
</evidence>
<evidence type="ECO:0000256" key="1">
    <source>
        <dbReference type="ARBA" id="ARBA00001974"/>
    </source>
</evidence>
<name>A0A7G9YSL4_9EURY</name>
<dbReference type="PANTHER" id="PTHR42913">
    <property type="entry name" value="APOPTOSIS-INDUCING FACTOR 1"/>
    <property type="match status" value="1"/>
</dbReference>
<evidence type="ECO:0000259" key="6">
    <source>
        <dbReference type="Pfam" id="PF07992"/>
    </source>
</evidence>
<evidence type="ECO:0000256" key="3">
    <source>
        <dbReference type="ARBA" id="ARBA00022630"/>
    </source>
</evidence>
<keyword evidence="4" id="KW-0274">FAD</keyword>